<dbReference type="SUPFAM" id="SSF51182">
    <property type="entry name" value="RmlC-like cupins"/>
    <property type="match status" value="1"/>
</dbReference>
<evidence type="ECO:0000313" key="5">
    <source>
        <dbReference type="EMBL" id="OBY10386.1"/>
    </source>
</evidence>
<dbReference type="InterPro" id="IPR014710">
    <property type="entry name" value="RmlC-like_jellyroll"/>
</dbReference>
<accession>A0A174SH93</accession>
<dbReference type="InterPro" id="IPR009057">
    <property type="entry name" value="Homeodomain-like_sf"/>
</dbReference>
<dbReference type="GO" id="GO:0003700">
    <property type="term" value="F:DNA-binding transcription factor activity"/>
    <property type="evidence" value="ECO:0007669"/>
    <property type="project" value="InterPro"/>
</dbReference>
<dbReference type="PANTHER" id="PTHR43280:SF2">
    <property type="entry name" value="HTH-TYPE TRANSCRIPTIONAL REGULATOR EXSA"/>
    <property type="match status" value="1"/>
</dbReference>
<dbReference type="Pfam" id="PF12833">
    <property type="entry name" value="HTH_18"/>
    <property type="match status" value="1"/>
</dbReference>
<dbReference type="Gene3D" id="2.60.120.10">
    <property type="entry name" value="Jelly Rolls"/>
    <property type="match status" value="1"/>
</dbReference>
<dbReference type="SMART" id="SM00342">
    <property type="entry name" value="HTH_ARAC"/>
    <property type="match status" value="1"/>
</dbReference>
<evidence type="ECO:0000256" key="1">
    <source>
        <dbReference type="ARBA" id="ARBA00023015"/>
    </source>
</evidence>
<sequence>MYEKEVRYLNNDINIQVEIKEIVQSSFHYHDSIEVIYILEGKLEVNKVDHKYIMEEGDLYAINSNDIHKLSAYEGDNVIIIAHIKPDYVKKLHGELYSEIFRCRYIKSLKDTDYLCNESYLEDKKAVVCDIKKKLIRTYLLEEYYNNLIDENEKERYLRKYREKINLYYLDITNLLLKQFDMRDFYLRVVKLDEEKLDKNYQFIKYIHEHFKEKITLDILATELNFSKYYISHLLNKYMSGGLSYFVNNIRTYEGRGMLLLTDKSINEIAESCGFNSTGNFIRYFKEFFNLTPTDFRRKYKGVKEAPIYGDLKKDKIDDLLKKDIYEYEDIIKEFKEEDIIDIDIKNKDILRRMIEVHINILSKNHIEDSCKLKNIDNLYSLDFNNCRLMEKGFSLKEELYTKYNKFIKAVRNNINYIEDVSIDELIKNERIGTSLYFYYSYLNMLKKNVLEVNNEYIVTKDDEDNYSILVFLNKEDADNTTLKLKGNRSFKGRSIIKHKLELNNIKNIEVNNDKKIEVVRRMNMPKCTLDTINNDIYITHIKGKCLFLLEII</sequence>
<dbReference type="SUPFAM" id="SSF46689">
    <property type="entry name" value="Homeodomain-like"/>
    <property type="match status" value="1"/>
</dbReference>
<comment type="caution">
    <text evidence="5">The sequence shown here is derived from an EMBL/GenBank/DDBJ whole genome shotgun (WGS) entry which is preliminary data.</text>
</comment>
<evidence type="ECO:0000259" key="4">
    <source>
        <dbReference type="PROSITE" id="PS01124"/>
    </source>
</evidence>
<dbReference type="RefSeq" id="WP_055183683.1">
    <property type="nucleotide sequence ID" value="NZ_CZBQ01000003.1"/>
</dbReference>
<keyword evidence="6" id="KW-1185">Reference proteome</keyword>
<dbReference type="GO" id="GO:0043565">
    <property type="term" value="F:sequence-specific DNA binding"/>
    <property type="evidence" value="ECO:0007669"/>
    <property type="project" value="InterPro"/>
</dbReference>
<dbReference type="InterPro" id="IPR013096">
    <property type="entry name" value="Cupin_2"/>
</dbReference>
<dbReference type="Pfam" id="PF07883">
    <property type="entry name" value="Cupin_2"/>
    <property type="match status" value="1"/>
</dbReference>
<dbReference type="InterPro" id="IPR011051">
    <property type="entry name" value="RmlC_Cupin_sf"/>
</dbReference>
<feature type="domain" description="HTH araC/xylS-type" evidence="4">
    <location>
        <begin position="201"/>
        <end position="299"/>
    </location>
</feature>
<dbReference type="AlphaFoldDB" id="A0A174SH93"/>
<evidence type="ECO:0000256" key="3">
    <source>
        <dbReference type="ARBA" id="ARBA00023163"/>
    </source>
</evidence>
<keyword evidence="1" id="KW-0805">Transcription regulation</keyword>
<evidence type="ECO:0000313" key="6">
    <source>
        <dbReference type="Proteomes" id="UP000092714"/>
    </source>
</evidence>
<dbReference type="OrthoDB" id="9776971at2"/>
<dbReference type="CDD" id="cd02208">
    <property type="entry name" value="cupin_RmlC-like"/>
    <property type="match status" value="1"/>
</dbReference>
<dbReference type="InterPro" id="IPR018060">
    <property type="entry name" value="HTH_AraC"/>
</dbReference>
<dbReference type="PRINTS" id="PR00032">
    <property type="entry name" value="HTHARAC"/>
</dbReference>
<gene>
    <name evidence="5" type="ORF">CP373A1_10825</name>
</gene>
<organism evidence="5 6">
    <name type="scientific">Clostridium paraputrificum</name>
    <dbReference type="NCBI Taxonomy" id="29363"/>
    <lineage>
        <taxon>Bacteria</taxon>
        <taxon>Bacillati</taxon>
        <taxon>Bacillota</taxon>
        <taxon>Clostridia</taxon>
        <taxon>Eubacteriales</taxon>
        <taxon>Clostridiaceae</taxon>
        <taxon>Clostridium</taxon>
    </lineage>
</organism>
<dbReference type="EMBL" id="MAPZ01000020">
    <property type="protein sequence ID" value="OBY10386.1"/>
    <property type="molecule type" value="Genomic_DNA"/>
</dbReference>
<keyword evidence="2" id="KW-0238">DNA-binding</keyword>
<evidence type="ECO:0000256" key="2">
    <source>
        <dbReference type="ARBA" id="ARBA00023125"/>
    </source>
</evidence>
<dbReference type="Proteomes" id="UP000092714">
    <property type="component" value="Unassembled WGS sequence"/>
</dbReference>
<keyword evidence="3" id="KW-0804">Transcription</keyword>
<name>A0A174SH93_9CLOT</name>
<dbReference type="InterPro" id="IPR020449">
    <property type="entry name" value="Tscrpt_reg_AraC-type_HTH"/>
</dbReference>
<dbReference type="Gene3D" id="1.10.10.60">
    <property type="entry name" value="Homeodomain-like"/>
    <property type="match status" value="2"/>
</dbReference>
<protein>
    <recommendedName>
        <fullName evidence="4">HTH araC/xylS-type domain-containing protein</fullName>
    </recommendedName>
</protein>
<reference evidence="5 6" key="1">
    <citation type="submission" date="2016-06" db="EMBL/GenBank/DDBJ databases">
        <authorList>
            <person name="Kjaerup R.B."/>
            <person name="Dalgaard T.S."/>
            <person name="Juul-Madsen H.R."/>
        </authorList>
    </citation>
    <scope>NUCLEOTIDE SEQUENCE [LARGE SCALE GENOMIC DNA]</scope>
    <source>
        <strain evidence="5 6">373-A1</strain>
    </source>
</reference>
<dbReference type="PROSITE" id="PS01124">
    <property type="entry name" value="HTH_ARAC_FAMILY_2"/>
    <property type="match status" value="1"/>
</dbReference>
<proteinExistence type="predicted"/>
<dbReference type="PANTHER" id="PTHR43280">
    <property type="entry name" value="ARAC-FAMILY TRANSCRIPTIONAL REGULATOR"/>
    <property type="match status" value="1"/>
</dbReference>